<dbReference type="GeneID" id="9346639"/>
<dbReference type="RefSeq" id="WP_013194465.1">
    <property type="nucleotide sequence ID" value="NC_014253.1"/>
</dbReference>
<sequence length="447" mass="51763">MQQFEKIDLESIIHNSPIIVFLWKAVDNWPVEFVSDSITQFGYTPDDFTSGCYSYGDIIHPEDLEKVRSRISRHVEQGYKQFVHEYRIYTKTGDIRWVTERTFIRNNSMGKVTHYQGIIIDITERKETEKALQESEKKFRTLFNNTNDAIFICDMDGNFIEVNQSACNYLNYSRDELLQMKINDIHPSDTTIDSGEMNELVKKGYSIFETTHVNRDGAIIPIELSVQYIDYQGLPAFIVVTRNLTKRKHAEVTREKEIHHRVKNNLQVISSLLNLEASNFESDDVVEAFKNSQNRVRSMALAHEKLYQSKDLKTINFGEYLKNLAMHLFQSYLVDTESIRLNLDVEDIYLYMDKSIPLGIIVNELLSNSLKHAFSENESGVVNIKFSQGYDTNYELLINDNGKGIPEDMDFKEPESLGLELVNTLVEQVDGMIELDKSCGTEFRIKF</sequence>
<dbReference type="PANTHER" id="PTHR43065">
    <property type="entry name" value="SENSOR HISTIDINE KINASE"/>
    <property type="match status" value="1"/>
</dbReference>
<protein>
    <submittedName>
        <fullName evidence="4">Signal transduction histidine kinase</fullName>
    </submittedName>
</protein>
<dbReference type="OrthoDB" id="8127at2157"/>
<evidence type="ECO:0000259" key="3">
    <source>
        <dbReference type="PROSITE" id="PS50113"/>
    </source>
</evidence>
<dbReference type="NCBIfam" id="TIGR00229">
    <property type="entry name" value="sensory_box"/>
    <property type="match status" value="2"/>
</dbReference>
<dbReference type="Pfam" id="PF07568">
    <property type="entry name" value="HisKA_2"/>
    <property type="match status" value="1"/>
</dbReference>
<dbReference type="SMART" id="SM00387">
    <property type="entry name" value="HATPase_c"/>
    <property type="match status" value="1"/>
</dbReference>
<dbReference type="PANTHER" id="PTHR43065:SF23">
    <property type="entry name" value="SENSOR HISTIDINE KINASE PDTAS"/>
    <property type="match status" value="1"/>
</dbReference>
<dbReference type="HOGENOM" id="CLU_000445_114_57_2"/>
<evidence type="ECO:0000259" key="2">
    <source>
        <dbReference type="PROSITE" id="PS50112"/>
    </source>
</evidence>
<dbReference type="Pfam" id="PF13426">
    <property type="entry name" value="PAS_9"/>
    <property type="match status" value="1"/>
</dbReference>
<dbReference type="InterPro" id="IPR035965">
    <property type="entry name" value="PAS-like_dom_sf"/>
</dbReference>
<dbReference type="PROSITE" id="PS50112">
    <property type="entry name" value="PAS"/>
    <property type="match status" value="2"/>
</dbReference>
<dbReference type="SUPFAM" id="SSF55874">
    <property type="entry name" value="ATPase domain of HSP90 chaperone/DNA topoisomerase II/histidine kinase"/>
    <property type="match status" value="1"/>
</dbReference>
<dbReference type="Gene3D" id="3.30.450.20">
    <property type="entry name" value="PAS domain"/>
    <property type="match status" value="2"/>
</dbReference>
<dbReference type="GO" id="GO:0016301">
    <property type="term" value="F:kinase activity"/>
    <property type="evidence" value="ECO:0007669"/>
    <property type="project" value="UniProtKB-KW"/>
</dbReference>
<dbReference type="InterPro" id="IPR013655">
    <property type="entry name" value="PAS_fold_3"/>
</dbReference>
<dbReference type="SMART" id="SM00091">
    <property type="entry name" value="PAS"/>
    <property type="match status" value="2"/>
</dbReference>
<feature type="domain" description="Histidine kinase" evidence="1">
    <location>
        <begin position="257"/>
        <end position="447"/>
    </location>
</feature>
<dbReference type="InterPro" id="IPR036890">
    <property type="entry name" value="HATPase_C_sf"/>
</dbReference>
<dbReference type="SMART" id="SM00086">
    <property type="entry name" value="PAC"/>
    <property type="match status" value="2"/>
</dbReference>
<dbReference type="InterPro" id="IPR011495">
    <property type="entry name" value="Sig_transdc_His_kin_sub2_dim/P"/>
</dbReference>
<dbReference type="InterPro" id="IPR000700">
    <property type="entry name" value="PAS-assoc_C"/>
</dbReference>
<dbReference type="Pfam" id="PF02518">
    <property type="entry name" value="HATPase_c"/>
    <property type="match status" value="1"/>
</dbReference>
<gene>
    <name evidence="4" type="ordered locus">Metev_1009</name>
</gene>
<dbReference type="PROSITE" id="PS50109">
    <property type="entry name" value="HIS_KIN"/>
    <property type="match status" value="1"/>
</dbReference>
<evidence type="ECO:0000259" key="1">
    <source>
        <dbReference type="PROSITE" id="PS50109"/>
    </source>
</evidence>
<dbReference type="Proteomes" id="UP000000391">
    <property type="component" value="Chromosome"/>
</dbReference>
<keyword evidence="5" id="KW-1185">Reference proteome</keyword>
<feature type="domain" description="PAC" evidence="3">
    <location>
        <begin position="82"/>
        <end position="134"/>
    </location>
</feature>
<accession>D7E7E9</accession>
<dbReference type="STRING" id="644295.Metev_1009"/>
<evidence type="ECO:0000313" key="4">
    <source>
        <dbReference type="EMBL" id="ADI73898.1"/>
    </source>
</evidence>
<organism evidence="4 5">
    <name type="scientific">Methanohalobium evestigatum (strain ATCC BAA-1072 / DSM 3721 / NBRC 107634 / OCM 161 / Z-7303)</name>
    <dbReference type="NCBI Taxonomy" id="644295"/>
    <lineage>
        <taxon>Archaea</taxon>
        <taxon>Methanobacteriati</taxon>
        <taxon>Methanobacteriota</taxon>
        <taxon>Stenosarchaea group</taxon>
        <taxon>Methanomicrobia</taxon>
        <taxon>Methanosarcinales</taxon>
        <taxon>Methanosarcinaceae</taxon>
        <taxon>Methanohalobium</taxon>
    </lineage>
</organism>
<feature type="domain" description="PAS" evidence="2">
    <location>
        <begin position="135"/>
        <end position="204"/>
    </location>
</feature>
<keyword evidence="4" id="KW-0808">Transferase</keyword>
<dbReference type="InterPro" id="IPR003594">
    <property type="entry name" value="HATPase_dom"/>
</dbReference>
<dbReference type="InterPro" id="IPR001610">
    <property type="entry name" value="PAC"/>
</dbReference>
<proteinExistence type="predicted"/>
<dbReference type="AlphaFoldDB" id="D7E7E9"/>
<name>D7E7E9_METEZ</name>
<dbReference type="KEGG" id="mev:Metev_1009"/>
<dbReference type="CDD" id="cd00130">
    <property type="entry name" value="PAS"/>
    <property type="match status" value="2"/>
</dbReference>
<dbReference type="EMBL" id="CP002069">
    <property type="protein sequence ID" value="ADI73898.1"/>
    <property type="molecule type" value="Genomic_DNA"/>
</dbReference>
<evidence type="ECO:0000313" key="5">
    <source>
        <dbReference type="Proteomes" id="UP000000391"/>
    </source>
</evidence>
<dbReference type="InterPro" id="IPR000014">
    <property type="entry name" value="PAS"/>
</dbReference>
<dbReference type="InterPro" id="IPR005467">
    <property type="entry name" value="His_kinase_dom"/>
</dbReference>
<dbReference type="SUPFAM" id="SSF55785">
    <property type="entry name" value="PYP-like sensor domain (PAS domain)"/>
    <property type="match status" value="2"/>
</dbReference>
<dbReference type="Gene3D" id="3.30.565.10">
    <property type="entry name" value="Histidine kinase-like ATPase, C-terminal domain"/>
    <property type="match status" value="1"/>
</dbReference>
<reference evidence="4 5" key="1">
    <citation type="submission" date="2010-06" db="EMBL/GenBank/DDBJ databases">
        <title>Complete sequence chromosome of Methanohalobium evestigatum Z-7303.</title>
        <authorList>
            <consortium name="US DOE Joint Genome Institute"/>
            <person name="Lucas S."/>
            <person name="Copeland A."/>
            <person name="Lapidus A."/>
            <person name="Cheng J.-F."/>
            <person name="Bruce D."/>
            <person name="Goodwin L."/>
            <person name="Pitluck S."/>
            <person name="Saunders E."/>
            <person name="Detter J.C."/>
            <person name="Han C."/>
            <person name="Tapia R."/>
            <person name="Land M."/>
            <person name="Hauser L."/>
            <person name="Kyrpides N."/>
            <person name="Mikhailova N."/>
            <person name="Sieprawska-Lupa M."/>
            <person name="Whitman W.B."/>
            <person name="Anderson I."/>
            <person name="Woyke T."/>
        </authorList>
    </citation>
    <scope>NUCLEOTIDE SEQUENCE [LARGE SCALE GENOMIC DNA]</scope>
    <source>
        <strain evidence="5">ATCC BAA-1072 / DSM 3721 / NBRC 107634 / OCM 161 / Z-7303</strain>
    </source>
</reference>
<feature type="domain" description="PAS" evidence="2">
    <location>
        <begin position="41"/>
        <end position="78"/>
    </location>
</feature>
<keyword evidence="4" id="KW-0418">Kinase</keyword>
<dbReference type="PROSITE" id="PS50113">
    <property type="entry name" value="PAC"/>
    <property type="match status" value="1"/>
</dbReference>
<dbReference type="Pfam" id="PF08447">
    <property type="entry name" value="PAS_3"/>
    <property type="match status" value="1"/>
</dbReference>